<dbReference type="Gene3D" id="3.40.630.30">
    <property type="match status" value="1"/>
</dbReference>
<proteinExistence type="predicted"/>
<evidence type="ECO:0000313" key="2">
    <source>
        <dbReference type="EMBL" id="DAF93399.1"/>
    </source>
</evidence>
<dbReference type="Pfam" id="PF00583">
    <property type="entry name" value="Acetyltransf_1"/>
    <property type="match status" value="1"/>
</dbReference>
<organism evidence="2">
    <name type="scientific">Myoviridae sp. ctshb19</name>
    <dbReference type="NCBI Taxonomy" id="2825194"/>
    <lineage>
        <taxon>Viruses</taxon>
        <taxon>Duplodnaviria</taxon>
        <taxon>Heunggongvirae</taxon>
        <taxon>Uroviricota</taxon>
        <taxon>Caudoviricetes</taxon>
    </lineage>
</organism>
<dbReference type="PROSITE" id="PS51186">
    <property type="entry name" value="GNAT"/>
    <property type="match status" value="1"/>
</dbReference>
<protein>
    <submittedName>
        <fullName evidence="2">Acetyltransferase domain containing protein</fullName>
    </submittedName>
</protein>
<feature type="domain" description="N-acetyltransferase" evidence="1">
    <location>
        <begin position="1"/>
        <end position="117"/>
    </location>
</feature>
<accession>A0A8S5UFY7</accession>
<dbReference type="InterPro" id="IPR000182">
    <property type="entry name" value="GNAT_dom"/>
</dbReference>
<dbReference type="EMBL" id="BK016086">
    <property type="protein sequence ID" value="DAF93399.1"/>
    <property type="molecule type" value="Genomic_DNA"/>
</dbReference>
<dbReference type="SUPFAM" id="SSF55729">
    <property type="entry name" value="Acyl-CoA N-acyltransferases (Nat)"/>
    <property type="match status" value="1"/>
</dbReference>
<evidence type="ECO:0000259" key="1">
    <source>
        <dbReference type="PROSITE" id="PS51186"/>
    </source>
</evidence>
<name>A0A8S5UFY7_9CAUD</name>
<reference evidence="2" key="1">
    <citation type="journal article" date="2021" name="Proc. Natl. Acad. Sci. U.S.A.">
        <title>A Catalog of Tens of Thousands of Viruses from Human Metagenomes Reveals Hidden Associations with Chronic Diseases.</title>
        <authorList>
            <person name="Tisza M.J."/>
            <person name="Buck C.B."/>
        </authorList>
    </citation>
    <scope>NUCLEOTIDE SEQUENCE</scope>
    <source>
        <strain evidence="2">Ctshb19</strain>
    </source>
</reference>
<dbReference type="GO" id="GO:0016747">
    <property type="term" value="F:acyltransferase activity, transferring groups other than amino-acyl groups"/>
    <property type="evidence" value="ECO:0007669"/>
    <property type="project" value="InterPro"/>
</dbReference>
<dbReference type="InterPro" id="IPR016181">
    <property type="entry name" value="Acyl_CoA_acyltransferase"/>
</dbReference>
<sequence>MENYVITIDRTPSRESSRITEYRLTYNGKNAAYLEVVQFDGYAALHGVVTFADYRRKGLMHTLLRHVRMWEQQQLRLLVYPDNAPAIALYRSLGLRFTANRLLLAKLQSLEATDPIYDGPLNHDLPEMIWPKPRTRKEIAA</sequence>